<reference evidence="2" key="1">
    <citation type="submission" date="2022-01" db="EMBL/GenBank/DDBJ databases">
        <title>Jiella avicenniae sp. nov., a novel endophytic bacterium isolated from bark of Avicennia marina.</title>
        <authorList>
            <person name="Tuo L."/>
        </authorList>
    </citation>
    <scope>NUCLEOTIDE SEQUENCE</scope>
    <source>
        <strain evidence="2">CBK1P-4</strain>
    </source>
</reference>
<dbReference type="Pfam" id="PF11294">
    <property type="entry name" value="DUF3095"/>
    <property type="match status" value="1"/>
</dbReference>
<dbReference type="Proteomes" id="UP001139035">
    <property type="component" value="Unassembled WGS sequence"/>
</dbReference>
<feature type="region of interest" description="Disordered" evidence="1">
    <location>
        <begin position="1"/>
        <end position="22"/>
    </location>
</feature>
<name>A0A9X1TBH4_9HYPH</name>
<comment type="caution">
    <text evidence="2">The sequence shown here is derived from an EMBL/GenBank/DDBJ whole genome shotgun (WGS) entry which is preliminary data.</text>
</comment>
<dbReference type="RefSeq" id="WP_233719289.1">
    <property type="nucleotide sequence ID" value="NZ_JAJUWU010000008.1"/>
</dbReference>
<evidence type="ECO:0000313" key="2">
    <source>
        <dbReference type="EMBL" id="MCE7028123.1"/>
    </source>
</evidence>
<gene>
    <name evidence="2" type="ORF">LZD57_08995</name>
</gene>
<sequence>MAGNWHEAEAGDGSGAGPGPSGAASAGPLAFFEALPVETDFARLADPGLYHSLPAGWVIGLADIERSTDAVATGGYKAVNTVAAAVIAAIANQLSGRDFPFVFAGDGASFALPPELASVGRAGLAAVAGWARDAFGFRLRTAIVPVETIRREGHDVRIARFAASSDVSYTMFAGGGLAFAEARMKEGRFTIEPAIGDDARPDLTGLSCRFSAIPARHGVILSLIVLPTGTTSTERFSALAAEILALAAQASDAGRPVPDEGPAQTWPSAGLMIEARTAAARTGRPLWFSAVSVGIRSLLAHLTFATGTKVGAFEPGRYRGEIVRNTDFRKFDDGLRLTLDCSPDLADRIAETTGRAEADGIAVTGLHRQEAALMTCFVPVASRSDHVHFVDGAMGGYAAAAVMAFGKERRQTVAP</sequence>
<protein>
    <submittedName>
        <fullName evidence="2">DUF3095 domain-containing protein</fullName>
    </submittedName>
</protein>
<evidence type="ECO:0000313" key="3">
    <source>
        <dbReference type="Proteomes" id="UP001139035"/>
    </source>
</evidence>
<accession>A0A9X1TBH4</accession>
<dbReference type="EMBL" id="JAJUWU010000008">
    <property type="protein sequence ID" value="MCE7028123.1"/>
    <property type="molecule type" value="Genomic_DNA"/>
</dbReference>
<dbReference type="InterPro" id="IPR021445">
    <property type="entry name" value="DUF3095"/>
</dbReference>
<dbReference type="AlphaFoldDB" id="A0A9X1TBH4"/>
<evidence type="ECO:0000256" key="1">
    <source>
        <dbReference type="SAM" id="MobiDB-lite"/>
    </source>
</evidence>
<keyword evidence="3" id="KW-1185">Reference proteome</keyword>
<organism evidence="2 3">
    <name type="scientific">Jiella avicenniae</name>
    <dbReference type="NCBI Taxonomy" id="2907202"/>
    <lineage>
        <taxon>Bacteria</taxon>
        <taxon>Pseudomonadati</taxon>
        <taxon>Pseudomonadota</taxon>
        <taxon>Alphaproteobacteria</taxon>
        <taxon>Hyphomicrobiales</taxon>
        <taxon>Aurantimonadaceae</taxon>
        <taxon>Jiella</taxon>
    </lineage>
</organism>
<proteinExistence type="predicted"/>